<organism evidence="2 3">
    <name type="scientific">Arthroderma benhamiae (strain ATCC MYA-4681 / CBS 112371)</name>
    <name type="common">Trichophyton mentagrophytes</name>
    <dbReference type="NCBI Taxonomy" id="663331"/>
    <lineage>
        <taxon>Eukaryota</taxon>
        <taxon>Fungi</taxon>
        <taxon>Dikarya</taxon>
        <taxon>Ascomycota</taxon>
        <taxon>Pezizomycotina</taxon>
        <taxon>Eurotiomycetes</taxon>
        <taxon>Eurotiomycetidae</taxon>
        <taxon>Onygenales</taxon>
        <taxon>Arthrodermataceae</taxon>
        <taxon>Trichophyton</taxon>
    </lineage>
</organism>
<dbReference type="KEGG" id="abe:ARB_07776"/>
<evidence type="ECO:0000313" key="2">
    <source>
        <dbReference type="EMBL" id="EFE33416.1"/>
    </source>
</evidence>
<feature type="region of interest" description="Disordered" evidence="1">
    <location>
        <begin position="178"/>
        <end position="210"/>
    </location>
</feature>
<dbReference type="HOGENOM" id="CLU_844590_0_0_1"/>
<proteinExistence type="predicted"/>
<accession>D4ATW3</accession>
<dbReference type="Proteomes" id="UP000008866">
    <property type="component" value="Unassembled WGS sequence"/>
</dbReference>
<dbReference type="EMBL" id="ABSU01000010">
    <property type="protein sequence ID" value="EFE33416.1"/>
    <property type="molecule type" value="Genomic_DNA"/>
</dbReference>
<dbReference type="AlphaFoldDB" id="D4ATW3"/>
<name>D4ATW3_ARTBC</name>
<protein>
    <submittedName>
        <fullName evidence="2">Uncharacterized protein</fullName>
    </submittedName>
</protein>
<gene>
    <name evidence="2" type="ORF">ARB_07776</name>
</gene>
<feature type="region of interest" description="Disordered" evidence="1">
    <location>
        <begin position="107"/>
        <end position="133"/>
    </location>
</feature>
<feature type="compositionally biased region" description="Basic residues" evidence="1">
    <location>
        <begin position="234"/>
        <end position="244"/>
    </location>
</feature>
<dbReference type="RefSeq" id="XP_003014056.1">
    <property type="nucleotide sequence ID" value="XM_003014010.1"/>
</dbReference>
<dbReference type="GeneID" id="9521473"/>
<feature type="region of interest" description="Disordered" evidence="1">
    <location>
        <begin position="224"/>
        <end position="252"/>
    </location>
</feature>
<comment type="caution">
    <text evidence="2">The sequence shown here is derived from an EMBL/GenBank/DDBJ whole genome shotgun (WGS) entry which is preliminary data.</text>
</comment>
<evidence type="ECO:0000313" key="3">
    <source>
        <dbReference type="Proteomes" id="UP000008866"/>
    </source>
</evidence>
<reference evidence="3" key="1">
    <citation type="journal article" date="2011" name="Genome Biol.">
        <title>Comparative and functional genomics provide insights into the pathogenicity of dermatophytic fungi.</title>
        <authorList>
            <person name="Burmester A."/>
            <person name="Shelest E."/>
            <person name="Gloeckner G."/>
            <person name="Heddergott C."/>
            <person name="Schindler S."/>
            <person name="Staib P."/>
            <person name="Heidel A."/>
            <person name="Felder M."/>
            <person name="Petzold A."/>
            <person name="Szafranski K."/>
            <person name="Feuermann M."/>
            <person name="Pedruzzi I."/>
            <person name="Priebe S."/>
            <person name="Groth M."/>
            <person name="Winkler R."/>
            <person name="Li W."/>
            <person name="Kniemeyer O."/>
            <person name="Schroeckh V."/>
            <person name="Hertweck C."/>
            <person name="Hube B."/>
            <person name="White T.C."/>
            <person name="Platzer M."/>
            <person name="Guthke R."/>
            <person name="Heitman J."/>
            <person name="Woestemeyer J."/>
            <person name="Zipfel P.F."/>
            <person name="Monod M."/>
            <person name="Brakhage A.A."/>
        </authorList>
    </citation>
    <scope>NUCLEOTIDE SEQUENCE [LARGE SCALE GENOMIC DNA]</scope>
    <source>
        <strain evidence="3">ATCC MYA-4681 / CBS 112371</strain>
    </source>
</reference>
<feature type="compositionally biased region" description="Basic and acidic residues" evidence="1">
    <location>
        <begin position="290"/>
        <end position="311"/>
    </location>
</feature>
<sequence>MESSHGSRQCDGRPRWSRSGRILWQSRSGQQWYHVSFLLKPISALIDPAACSGEGTISLSLLTPPPLSRWLCLCVYTPYFCSFCCCFSSFCRAFASSALPRRPLITSISSPAQPKGGTARPGDILTRSDSTGAPSIAGSSIARSLALHRSVWLRLLVGWVAGTYTYIYIYKKNTSPTDTSFGDQGRQRLEPATKRKPSHIACPPPRDGGEIDSALDETKIYTNIQPPQEEATRTKKKQASKKRRREEERKKKKEYRTLIDIRLPSLREFASGRQPTLSVSLFVLSTEKLDRKTEDRAIRQRQERDRRDRETALYPSRCSASRSLPELSL</sequence>
<keyword evidence="3" id="KW-1185">Reference proteome</keyword>
<feature type="region of interest" description="Disordered" evidence="1">
    <location>
        <begin position="290"/>
        <end position="329"/>
    </location>
</feature>
<evidence type="ECO:0000256" key="1">
    <source>
        <dbReference type="SAM" id="MobiDB-lite"/>
    </source>
</evidence>